<dbReference type="InterPro" id="IPR011335">
    <property type="entry name" value="Restrct_endonuc-II-like"/>
</dbReference>
<dbReference type="Gene3D" id="3.40.960.10">
    <property type="entry name" value="VSR Endonuclease"/>
    <property type="match status" value="1"/>
</dbReference>
<evidence type="ECO:0000313" key="2">
    <source>
        <dbReference type="EMBL" id="MPN55832.1"/>
    </source>
</evidence>
<evidence type="ECO:0000259" key="1">
    <source>
        <dbReference type="Pfam" id="PF04480"/>
    </source>
</evidence>
<comment type="caution">
    <text evidence="2">The sequence shown here is derived from an EMBL/GenBank/DDBJ whole genome shotgun (WGS) entry which is preliminary data.</text>
</comment>
<dbReference type="Pfam" id="PF04480">
    <property type="entry name" value="DUF559"/>
    <property type="match status" value="1"/>
</dbReference>
<feature type="domain" description="DUF559" evidence="1">
    <location>
        <begin position="5"/>
        <end position="97"/>
    </location>
</feature>
<name>A0A645IY97_9ZZZZ</name>
<dbReference type="EMBL" id="VSSQ01125498">
    <property type="protein sequence ID" value="MPN55832.1"/>
    <property type="molecule type" value="Genomic_DNA"/>
</dbReference>
<dbReference type="SUPFAM" id="SSF52980">
    <property type="entry name" value="Restriction endonuclease-like"/>
    <property type="match status" value="1"/>
</dbReference>
<proteinExistence type="predicted"/>
<dbReference type="PANTHER" id="PTHR38590">
    <property type="entry name" value="BLL0828 PROTEIN"/>
    <property type="match status" value="1"/>
</dbReference>
<dbReference type="InterPro" id="IPR047216">
    <property type="entry name" value="Endonuclease_DUF559_bact"/>
</dbReference>
<sequence length="107" mass="12293">MSPPEVLLWSRLKRLRAQGFHFRRQTPFRGYYLDFVCFSRRLVVEVDGGQHAEDEAARHDAVRDAVLRREGFQVLRFWAGTVMGQPSEVMDAIADALARRPALRAPP</sequence>
<dbReference type="AlphaFoldDB" id="A0A645IY97"/>
<dbReference type="CDD" id="cd01038">
    <property type="entry name" value="Endonuclease_DUF559"/>
    <property type="match status" value="1"/>
</dbReference>
<reference evidence="2" key="1">
    <citation type="submission" date="2019-08" db="EMBL/GenBank/DDBJ databases">
        <authorList>
            <person name="Kucharzyk K."/>
            <person name="Murdoch R.W."/>
            <person name="Higgins S."/>
            <person name="Loffler F."/>
        </authorList>
    </citation>
    <scope>NUCLEOTIDE SEQUENCE</scope>
</reference>
<organism evidence="2">
    <name type="scientific">bioreactor metagenome</name>
    <dbReference type="NCBI Taxonomy" id="1076179"/>
    <lineage>
        <taxon>unclassified sequences</taxon>
        <taxon>metagenomes</taxon>
        <taxon>ecological metagenomes</taxon>
    </lineage>
</organism>
<protein>
    <recommendedName>
        <fullName evidence="1">DUF559 domain-containing protein</fullName>
    </recommendedName>
</protein>
<dbReference type="InterPro" id="IPR007569">
    <property type="entry name" value="DUF559"/>
</dbReference>
<accession>A0A645IY97</accession>
<dbReference type="PANTHER" id="PTHR38590:SF1">
    <property type="entry name" value="BLL0828 PROTEIN"/>
    <property type="match status" value="1"/>
</dbReference>
<gene>
    <name evidence="2" type="ORF">SDC9_203516</name>
</gene>